<evidence type="ECO:0000313" key="2">
    <source>
        <dbReference type="Proteomes" id="UP000649326"/>
    </source>
</evidence>
<proteinExistence type="predicted"/>
<gene>
    <name evidence="1" type="ORF">EYH13_01860</name>
</gene>
<dbReference type="AlphaFoldDB" id="A0A832Z9A2"/>
<reference evidence="1" key="1">
    <citation type="journal article" date="2020" name="ISME J.">
        <title>Gammaproteobacteria mediating utilization of methyl-, sulfur- and petroleum organic compounds in deep ocean hydrothermal plumes.</title>
        <authorList>
            <person name="Zhou Z."/>
            <person name="Liu Y."/>
            <person name="Pan J."/>
            <person name="Cron B.R."/>
            <person name="Toner B.M."/>
            <person name="Anantharaman K."/>
            <person name="Breier J.A."/>
            <person name="Dick G.J."/>
            <person name="Li M."/>
        </authorList>
    </citation>
    <scope>NUCLEOTIDE SEQUENCE</scope>
    <source>
        <strain evidence="1">SZUA-1451</strain>
    </source>
</reference>
<dbReference type="Proteomes" id="UP000649326">
    <property type="component" value="Unassembled WGS sequence"/>
</dbReference>
<protein>
    <submittedName>
        <fullName evidence="1">Uncharacterized protein</fullName>
    </submittedName>
</protein>
<name>A0A832Z9A2_9EURY</name>
<accession>A0A832Z9A2</accession>
<comment type="caution">
    <text evidence="1">The sequence shown here is derived from an EMBL/GenBank/DDBJ whole genome shotgun (WGS) entry which is preliminary data.</text>
</comment>
<organism evidence="1 2">
    <name type="scientific">Thermococcus paralvinellae</name>
    <dbReference type="NCBI Taxonomy" id="582419"/>
    <lineage>
        <taxon>Archaea</taxon>
        <taxon>Methanobacteriati</taxon>
        <taxon>Methanobacteriota</taxon>
        <taxon>Thermococci</taxon>
        <taxon>Thermococcales</taxon>
        <taxon>Thermococcaceae</taxon>
        <taxon>Thermococcus</taxon>
    </lineage>
</organism>
<dbReference type="EMBL" id="DQUG01000075">
    <property type="protein sequence ID" value="HIP74899.1"/>
    <property type="molecule type" value="Genomic_DNA"/>
</dbReference>
<sequence>MEIEVPYLVFEVNRNEYMIDAYFSKKLDQFVKAYRANLGHLPNIHHRHPISSFSNIIQVVFY</sequence>
<evidence type="ECO:0000313" key="1">
    <source>
        <dbReference type="EMBL" id="HIP74899.1"/>
    </source>
</evidence>